<dbReference type="SUPFAM" id="SSF63446">
    <property type="entry name" value="Type I dockerin domain"/>
    <property type="match status" value="1"/>
</dbReference>
<organism evidence="1 2">
    <name type="scientific">Phototrophicus methaneseepsis</name>
    <dbReference type="NCBI Taxonomy" id="2710758"/>
    <lineage>
        <taxon>Bacteria</taxon>
        <taxon>Bacillati</taxon>
        <taxon>Chloroflexota</taxon>
        <taxon>Candidatus Thermofontia</taxon>
        <taxon>Phototrophicales</taxon>
        <taxon>Phototrophicaceae</taxon>
        <taxon>Phototrophicus</taxon>
    </lineage>
</organism>
<name>A0A7S8E6N2_9CHLR</name>
<dbReference type="InterPro" id="IPR036439">
    <property type="entry name" value="Dockerin_dom_sf"/>
</dbReference>
<dbReference type="RefSeq" id="WP_195169413.1">
    <property type="nucleotide sequence ID" value="NZ_CP062983.1"/>
</dbReference>
<reference evidence="1 2" key="1">
    <citation type="submission" date="2020-02" db="EMBL/GenBank/DDBJ databases">
        <authorList>
            <person name="Zheng R.K."/>
            <person name="Sun C.M."/>
        </authorList>
    </citation>
    <scope>NUCLEOTIDE SEQUENCE [LARGE SCALE GENOMIC DNA]</scope>
    <source>
        <strain evidence="2">rifampicinis</strain>
    </source>
</reference>
<evidence type="ECO:0008006" key="3">
    <source>
        <dbReference type="Google" id="ProtNLM"/>
    </source>
</evidence>
<dbReference type="AlphaFoldDB" id="A0A7S8E6N2"/>
<evidence type="ECO:0000313" key="1">
    <source>
        <dbReference type="EMBL" id="QPC81340.1"/>
    </source>
</evidence>
<dbReference type="PROSITE" id="PS00018">
    <property type="entry name" value="EF_HAND_1"/>
    <property type="match status" value="1"/>
</dbReference>
<dbReference type="EMBL" id="CP062983">
    <property type="protein sequence ID" value="QPC81340.1"/>
    <property type="molecule type" value="Genomic_DNA"/>
</dbReference>
<sequence length="323" mass="32580">MQRKLIILSIVVSVLCFGVTIVGASDPLAAGCYVDAPATVDEGSTFTATIRCNSLLSVFGFEIGTALSGDASTAATTFTPGTFTTAASGGVAVGSNTLDVYAVSRIGVNIATGDFSLGSYDVTADVGLTSNGSTTVDLTTLKLSTILGVPILGMLQTNPEAVVTVNNIDLSLLTGNVNVASDGGEGISSMNNVEMTLDGVSYSQASVPANSHAFTLLSGLQFPDLDIDVTADMEGHLNCARTYSLIDGPNVAGVAIGTITLLAGDVVTVSDSDINIQDATAIGAQFGSSSPTGEVDINGDGLVDIYDLVHVGRNYGASAGNCA</sequence>
<proteinExistence type="predicted"/>
<evidence type="ECO:0000313" key="2">
    <source>
        <dbReference type="Proteomes" id="UP000594468"/>
    </source>
</evidence>
<keyword evidence="2" id="KW-1185">Reference proteome</keyword>
<dbReference type="Proteomes" id="UP000594468">
    <property type="component" value="Chromosome"/>
</dbReference>
<accession>A0A7S8E6N2</accession>
<gene>
    <name evidence="1" type="ORF">G4Y79_16760</name>
</gene>
<dbReference type="InterPro" id="IPR018247">
    <property type="entry name" value="EF_Hand_1_Ca_BS"/>
</dbReference>
<dbReference type="GO" id="GO:0000272">
    <property type="term" value="P:polysaccharide catabolic process"/>
    <property type="evidence" value="ECO:0007669"/>
    <property type="project" value="InterPro"/>
</dbReference>
<dbReference type="KEGG" id="pmet:G4Y79_16760"/>
<protein>
    <recommendedName>
        <fullName evidence="3">Dockerin domain-containing protein</fullName>
    </recommendedName>
</protein>
<dbReference type="Gene3D" id="2.60.40.4130">
    <property type="match status" value="1"/>
</dbReference>